<dbReference type="PANTHER" id="PTHR11908">
    <property type="entry name" value="XANTHINE DEHYDROGENASE"/>
    <property type="match status" value="1"/>
</dbReference>
<evidence type="ECO:0000256" key="1">
    <source>
        <dbReference type="ARBA" id="ARBA00022505"/>
    </source>
</evidence>
<keyword evidence="1" id="KW-0500">Molybdenum</keyword>
<comment type="caution">
    <text evidence="2">The sequence shown here is derived from an EMBL/GenBank/DDBJ whole genome shotgun (WGS) entry which is preliminary data.</text>
</comment>
<dbReference type="SUPFAM" id="SSF56003">
    <property type="entry name" value="Molybdenum cofactor-binding domain"/>
    <property type="match status" value="1"/>
</dbReference>
<dbReference type="PANTHER" id="PTHR11908:SF132">
    <property type="entry name" value="ALDEHYDE OXIDASE 1-RELATED"/>
    <property type="match status" value="1"/>
</dbReference>
<sequence length="85" mass="9625">MRKGISWERWGWWSKASGEPPLLLAVSVHCATRAAIREARQQLLRWTGLNKSDSTFQLEVPATMPVVKKLCGLDNVENYLQSLLS</sequence>
<dbReference type="AlphaFoldDB" id="A0A438FGJ7"/>
<dbReference type="InterPro" id="IPR037165">
    <property type="entry name" value="AldOxase/xan_DH_Mopterin-bd_sf"/>
</dbReference>
<dbReference type="InterPro" id="IPR016208">
    <property type="entry name" value="Ald_Oxase/xanthine_DH-like"/>
</dbReference>
<proteinExistence type="predicted"/>
<organism evidence="2 3">
    <name type="scientific">Vitis vinifera</name>
    <name type="common">Grape</name>
    <dbReference type="NCBI Taxonomy" id="29760"/>
    <lineage>
        <taxon>Eukaryota</taxon>
        <taxon>Viridiplantae</taxon>
        <taxon>Streptophyta</taxon>
        <taxon>Embryophyta</taxon>
        <taxon>Tracheophyta</taxon>
        <taxon>Spermatophyta</taxon>
        <taxon>Magnoliopsida</taxon>
        <taxon>eudicotyledons</taxon>
        <taxon>Gunneridae</taxon>
        <taxon>Pentapetalae</taxon>
        <taxon>rosids</taxon>
        <taxon>Vitales</taxon>
        <taxon>Vitaceae</taxon>
        <taxon>Viteae</taxon>
        <taxon>Vitis</taxon>
    </lineage>
</organism>
<evidence type="ECO:0000313" key="2">
    <source>
        <dbReference type="EMBL" id="RVW59082.1"/>
    </source>
</evidence>
<dbReference type="GO" id="GO:0005506">
    <property type="term" value="F:iron ion binding"/>
    <property type="evidence" value="ECO:0007669"/>
    <property type="project" value="InterPro"/>
</dbReference>
<dbReference type="OrthoDB" id="8300278at2759"/>
<protein>
    <submittedName>
        <fullName evidence="2">Indole-3-acetaldehyde oxidase</fullName>
    </submittedName>
</protein>
<evidence type="ECO:0000313" key="3">
    <source>
        <dbReference type="Proteomes" id="UP000288805"/>
    </source>
</evidence>
<accession>A0A438FGJ7</accession>
<name>A0A438FGJ7_VITVI</name>
<dbReference type="EMBL" id="QGNW01000909">
    <property type="protein sequence ID" value="RVW59082.1"/>
    <property type="molecule type" value="Genomic_DNA"/>
</dbReference>
<gene>
    <name evidence="2" type="primary">AAO2_1</name>
    <name evidence="2" type="ORF">CK203_102926</name>
</gene>
<dbReference type="GO" id="GO:0016491">
    <property type="term" value="F:oxidoreductase activity"/>
    <property type="evidence" value="ECO:0007669"/>
    <property type="project" value="InterPro"/>
</dbReference>
<reference evidence="2 3" key="1">
    <citation type="journal article" date="2018" name="PLoS Genet.">
        <title>Population sequencing reveals clonal diversity and ancestral inbreeding in the grapevine cultivar Chardonnay.</title>
        <authorList>
            <person name="Roach M.J."/>
            <person name="Johnson D.L."/>
            <person name="Bohlmann J."/>
            <person name="van Vuuren H.J."/>
            <person name="Jones S.J."/>
            <person name="Pretorius I.S."/>
            <person name="Schmidt S.A."/>
            <person name="Borneman A.R."/>
        </authorList>
    </citation>
    <scope>NUCLEOTIDE SEQUENCE [LARGE SCALE GENOMIC DNA]</scope>
    <source>
        <strain evidence="3">cv. Chardonnay</strain>
        <tissue evidence="2">Leaf</tissue>
    </source>
</reference>
<dbReference type="Gene3D" id="3.30.365.10">
    <property type="entry name" value="Aldehyde oxidase/xanthine dehydrogenase, molybdopterin binding domain"/>
    <property type="match status" value="1"/>
</dbReference>
<dbReference type="Proteomes" id="UP000288805">
    <property type="component" value="Unassembled WGS sequence"/>
</dbReference>